<dbReference type="Gene3D" id="3.30.230.10">
    <property type="match status" value="1"/>
</dbReference>
<proteinExistence type="inferred from homology"/>
<evidence type="ECO:0000256" key="6">
    <source>
        <dbReference type="ARBA" id="ARBA00022884"/>
    </source>
</evidence>
<name>A0A6N7VDR2_9FIRM</name>
<comment type="similarity">
    <text evidence="7">Belongs to the RnpA family.</text>
</comment>
<evidence type="ECO:0000313" key="9">
    <source>
        <dbReference type="EMBL" id="MSS77588.1"/>
    </source>
</evidence>
<sequence>MEKQFTLRKNEDFKRVYKKSKHYYNRDFTVLVKNNGVNRPRIGFSISKKVGKAHQRNKLKRRLRSIVYNNYRYINNVDIIIIPKKHTTDFTYDKLKSSLGHVLNKAFKEKKINYVK</sequence>
<dbReference type="SUPFAM" id="SSF54211">
    <property type="entry name" value="Ribosomal protein S5 domain 2-like"/>
    <property type="match status" value="1"/>
</dbReference>
<keyword evidence="10" id="KW-1185">Reference proteome</keyword>
<keyword evidence="6 7" id="KW-0694">RNA-binding</keyword>
<evidence type="ECO:0000256" key="8">
    <source>
        <dbReference type="NCBIfam" id="TIGR00188"/>
    </source>
</evidence>
<keyword evidence="5 7" id="KW-0378">Hydrolase</keyword>
<dbReference type="PANTHER" id="PTHR33992:SF1">
    <property type="entry name" value="RIBONUCLEASE P PROTEIN COMPONENT"/>
    <property type="match status" value="1"/>
</dbReference>
<dbReference type="InterPro" id="IPR020539">
    <property type="entry name" value="RNase_P_CS"/>
</dbReference>
<evidence type="ECO:0000256" key="1">
    <source>
        <dbReference type="ARBA" id="ARBA00002663"/>
    </source>
</evidence>
<keyword evidence="2 7" id="KW-0819">tRNA processing</keyword>
<dbReference type="GO" id="GO:0030677">
    <property type="term" value="C:ribonuclease P complex"/>
    <property type="evidence" value="ECO:0007669"/>
    <property type="project" value="TreeGrafter"/>
</dbReference>
<dbReference type="EC" id="3.1.26.5" evidence="7 8"/>
<comment type="caution">
    <text evidence="9">The sequence shown here is derived from an EMBL/GenBank/DDBJ whole genome shotgun (WGS) entry which is preliminary data.</text>
</comment>
<evidence type="ECO:0000256" key="4">
    <source>
        <dbReference type="ARBA" id="ARBA00022759"/>
    </source>
</evidence>
<dbReference type="Pfam" id="PF00825">
    <property type="entry name" value="Ribonuclease_P"/>
    <property type="match status" value="1"/>
</dbReference>
<comment type="function">
    <text evidence="1 7">RNaseP catalyzes the removal of the 5'-leader sequence from pre-tRNA to produce the mature 5'-terminus. It can also cleave other RNA substrates such as 4.5S RNA. The protein component plays an auxiliary but essential role in vivo by binding to the 5'-leader sequence and broadening the substrate specificity of the ribozyme.</text>
</comment>
<dbReference type="Proteomes" id="UP000441925">
    <property type="component" value="Unassembled WGS sequence"/>
</dbReference>
<gene>
    <name evidence="7 9" type="primary">rnpA</name>
    <name evidence="9" type="ORF">FYJ26_04050</name>
</gene>
<reference evidence="9 10" key="1">
    <citation type="submission" date="2019-08" db="EMBL/GenBank/DDBJ databases">
        <title>In-depth cultivation of the pig gut microbiome towards novel bacterial diversity and tailored functional studies.</title>
        <authorList>
            <person name="Wylensek D."/>
            <person name="Hitch T.C.A."/>
            <person name="Clavel T."/>
        </authorList>
    </citation>
    <scope>NUCLEOTIDE SEQUENCE [LARGE SCALE GENOMIC DNA]</scope>
    <source>
        <strain evidence="9 10">WCA-380-WT-2B</strain>
    </source>
</reference>
<dbReference type="EMBL" id="VULQ01000003">
    <property type="protein sequence ID" value="MSS77588.1"/>
    <property type="molecule type" value="Genomic_DNA"/>
</dbReference>
<dbReference type="GO" id="GO:0001682">
    <property type="term" value="P:tRNA 5'-leader removal"/>
    <property type="evidence" value="ECO:0007669"/>
    <property type="project" value="UniProtKB-UniRule"/>
</dbReference>
<protein>
    <recommendedName>
        <fullName evidence="7 8">Ribonuclease P protein component</fullName>
        <shortName evidence="7">RNase P protein</shortName>
        <shortName evidence="7">RNaseP protein</shortName>
        <ecNumber evidence="7 8">3.1.26.5</ecNumber>
    </recommendedName>
    <alternativeName>
        <fullName evidence="7">Protein C5</fullName>
    </alternativeName>
</protein>
<evidence type="ECO:0000256" key="5">
    <source>
        <dbReference type="ARBA" id="ARBA00022801"/>
    </source>
</evidence>
<comment type="catalytic activity">
    <reaction evidence="7">
        <text>Endonucleolytic cleavage of RNA, removing 5'-extranucleotides from tRNA precursor.</text>
        <dbReference type="EC" id="3.1.26.5"/>
    </reaction>
</comment>
<dbReference type="NCBIfam" id="TIGR00188">
    <property type="entry name" value="rnpA"/>
    <property type="match status" value="1"/>
</dbReference>
<dbReference type="HAMAP" id="MF_00227">
    <property type="entry name" value="RNase_P"/>
    <property type="match status" value="1"/>
</dbReference>
<dbReference type="PROSITE" id="PS00648">
    <property type="entry name" value="RIBONUCLEASE_P"/>
    <property type="match status" value="1"/>
</dbReference>
<keyword evidence="4 7" id="KW-0255">Endonuclease</keyword>
<evidence type="ECO:0000256" key="3">
    <source>
        <dbReference type="ARBA" id="ARBA00022722"/>
    </source>
</evidence>
<dbReference type="PANTHER" id="PTHR33992">
    <property type="entry name" value="RIBONUCLEASE P PROTEIN COMPONENT"/>
    <property type="match status" value="1"/>
</dbReference>
<comment type="subunit">
    <text evidence="7">Consists of a catalytic RNA component (M1 or rnpB) and a protein subunit.</text>
</comment>
<evidence type="ECO:0000256" key="2">
    <source>
        <dbReference type="ARBA" id="ARBA00022694"/>
    </source>
</evidence>
<dbReference type="GO" id="GO:0004526">
    <property type="term" value="F:ribonuclease P activity"/>
    <property type="evidence" value="ECO:0007669"/>
    <property type="project" value="UniProtKB-UniRule"/>
</dbReference>
<dbReference type="AlphaFoldDB" id="A0A6N7VDR2"/>
<dbReference type="InterPro" id="IPR020568">
    <property type="entry name" value="Ribosomal_Su5_D2-typ_SF"/>
</dbReference>
<accession>A0A6N7VDR2</accession>
<dbReference type="RefSeq" id="WP_154539861.1">
    <property type="nucleotide sequence ID" value="NZ_JAXDSU010000019.1"/>
</dbReference>
<dbReference type="GO" id="GO:0000049">
    <property type="term" value="F:tRNA binding"/>
    <property type="evidence" value="ECO:0007669"/>
    <property type="project" value="UniProtKB-UniRule"/>
</dbReference>
<dbReference type="InterPro" id="IPR000100">
    <property type="entry name" value="RNase_P"/>
</dbReference>
<evidence type="ECO:0000256" key="7">
    <source>
        <dbReference type="HAMAP-Rule" id="MF_00227"/>
    </source>
</evidence>
<dbReference type="GO" id="GO:0042781">
    <property type="term" value="F:3'-tRNA processing endoribonuclease activity"/>
    <property type="evidence" value="ECO:0007669"/>
    <property type="project" value="TreeGrafter"/>
</dbReference>
<organism evidence="9 10">
    <name type="scientific">Anaerococcus porci</name>
    <dbReference type="NCBI Taxonomy" id="2652269"/>
    <lineage>
        <taxon>Bacteria</taxon>
        <taxon>Bacillati</taxon>
        <taxon>Bacillota</taxon>
        <taxon>Tissierellia</taxon>
        <taxon>Tissierellales</taxon>
        <taxon>Peptoniphilaceae</taxon>
        <taxon>Anaerococcus</taxon>
    </lineage>
</organism>
<keyword evidence="3 7" id="KW-0540">Nuclease</keyword>
<evidence type="ECO:0000313" key="10">
    <source>
        <dbReference type="Proteomes" id="UP000441925"/>
    </source>
</evidence>
<dbReference type="InterPro" id="IPR014721">
    <property type="entry name" value="Ribsml_uS5_D2-typ_fold_subgr"/>
</dbReference>